<evidence type="ECO:0000313" key="2">
    <source>
        <dbReference type="Proteomes" id="UP000175684"/>
    </source>
</evidence>
<protein>
    <submittedName>
        <fullName evidence="1">Uncharacterized protein</fullName>
    </submittedName>
</protein>
<dbReference type="EMBL" id="MAXD01000016">
    <property type="protein sequence ID" value="OFA33635.1"/>
    <property type="molecule type" value="Genomic_DNA"/>
</dbReference>
<dbReference type="AlphaFoldDB" id="A0A1E7XXR6"/>
<accession>A0A1E7XXR6</accession>
<organism evidence="1 2">
    <name type="scientific">Bifidobacterium adolescentis</name>
    <dbReference type="NCBI Taxonomy" id="1680"/>
    <lineage>
        <taxon>Bacteria</taxon>
        <taxon>Bacillati</taxon>
        <taxon>Actinomycetota</taxon>
        <taxon>Actinomycetes</taxon>
        <taxon>Bifidobacteriales</taxon>
        <taxon>Bifidobacteriaceae</taxon>
        <taxon>Bifidobacterium</taxon>
    </lineage>
</organism>
<evidence type="ECO:0000313" key="1">
    <source>
        <dbReference type="EMBL" id="OFA33635.1"/>
    </source>
</evidence>
<reference evidence="1 2" key="1">
    <citation type="submission" date="2016-07" db="EMBL/GenBank/DDBJ databases">
        <title>Draft Genome Sequence of Bifidobacterium adolescentis strain Km 4.</title>
        <authorList>
            <person name="Danilenko V.N."/>
        </authorList>
    </citation>
    <scope>NUCLEOTIDE SEQUENCE [LARGE SCALE GENOMIC DNA]</scope>
    <source>
        <strain evidence="1 2">Km 4</strain>
    </source>
</reference>
<name>A0A1E7XXR6_BIFAD</name>
<proteinExistence type="predicted"/>
<comment type="caution">
    <text evidence="1">The sequence shown here is derived from an EMBL/GenBank/DDBJ whole genome shotgun (WGS) entry which is preliminary data.</text>
</comment>
<gene>
    <name evidence="1" type="ORF">BBK15_10005</name>
</gene>
<dbReference type="RefSeq" id="WP_070123081.1">
    <property type="nucleotide sequence ID" value="NZ_MAXD01000016.1"/>
</dbReference>
<dbReference type="Proteomes" id="UP000175684">
    <property type="component" value="Unassembled WGS sequence"/>
</dbReference>
<sequence length="152" mass="17404">MNDTIEPINARQARCLTVKRVIAISYGTNGHYEELVYDREPCRRRAQYCTDYERFIFDRDFRYRNGTNYLDALLGGFNWEAVRNAGFDPDAEPKAYAIPDNMPLYRWVLKDGTVVTTATGFPQGDAAVLRTLDGRSMFVPLANVDYITELEG</sequence>